<reference evidence="7" key="1">
    <citation type="submission" date="2020-05" db="EMBL/GenBank/DDBJ databases">
        <title>Phylogenomic resolution of chytrid fungi.</title>
        <authorList>
            <person name="Stajich J.E."/>
            <person name="Amses K."/>
            <person name="Simmons R."/>
            <person name="Seto K."/>
            <person name="Myers J."/>
            <person name="Bonds A."/>
            <person name="Quandt C.A."/>
            <person name="Barry K."/>
            <person name="Liu P."/>
            <person name="Grigoriev I."/>
            <person name="Longcore J.E."/>
            <person name="James T.Y."/>
        </authorList>
    </citation>
    <scope>NUCLEOTIDE SEQUENCE</scope>
    <source>
        <strain evidence="7">JEL0513</strain>
    </source>
</reference>
<evidence type="ECO:0000256" key="2">
    <source>
        <dbReference type="ARBA" id="ARBA00008231"/>
    </source>
</evidence>
<dbReference type="AlphaFoldDB" id="A0AAD5SQT4"/>
<dbReference type="InterPro" id="IPR042272">
    <property type="entry name" value="ATP12_ATP_synth-F1-assembly_N"/>
</dbReference>
<dbReference type="SUPFAM" id="SSF160909">
    <property type="entry name" value="ATP12-like"/>
    <property type="match status" value="1"/>
</dbReference>
<dbReference type="Gene3D" id="1.10.3580.10">
    <property type="entry name" value="ATP12 ATPase"/>
    <property type="match status" value="1"/>
</dbReference>
<dbReference type="InterPro" id="IPR023335">
    <property type="entry name" value="ATP12_ortho_dom_sf"/>
</dbReference>
<dbReference type="InterPro" id="IPR011419">
    <property type="entry name" value="ATP12_ATP_synth-F1-assembly"/>
</dbReference>
<evidence type="ECO:0000256" key="5">
    <source>
        <dbReference type="ARBA" id="ARBA00023186"/>
    </source>
</evidence>
<accession>A0AAD5SQT4</accession>
<dbReference type="Pfam" id="PF07542">
    <property type="entry name" value="ATP12"/>
    <property type="match status" value="1"/>
</dbReference>
<evidence type="ECO:0000256" key="4">
    <source>
        <dbReference type="ARBA" id="ARBA00023128"/>
    </source>
</evidence>
<dbReference type="GO" id="GO:0033615">
    <property type="term" value="P:mitochondrial proton-transporting ATP synthase complex assembly"/>
    <property type="evidence" value="ECO:0007669"/>
    <property type="project" value="TreeGrafter"/>
</dbReference>
<keyword evidence="4" id="KW-0496">Mitochondrion</keyword>
<sequence length="277" mass="29479">MRLLVRSISASARRVMTTTTTTRSVAAASSSEAGGGEGVGVEASKGKTGKVIARFWKAATLERATDSKGFEGPEDDFRVRLDGRVLKGPDGAELRVAGGRRLLAALVAAEWERLPRMAAHAALPMSSLAARAAQLASGGADTEATLATLRRYIDTDAVLYFQPAPPALAARQDRYWLPVIRWAERRFAVPVSHTFALASVAQSPATLAALDAFVRGLDCYTLAAFERAVLASKSFLLAAALVSRAVSVDFALSAARVEVDYQTEKWGQVLDGKQLAT</sequence>
<dbReference type="EMBL" id="JADGJH010003284">
    <property type="protein sequence ID" value="KAJ3092114.1"/>
    <property type="molecule type" value="Genomic_DNA"/>
</dbReference>
<evidence type="ECO:0000256" key="1">
    <source>
        <dbReference type="ARBA" id="ARBA00004173"/>
    </source>
</evidence>
<comment type="similarity">
    <text evidence="2">Belongs to the ATP12 family.</text>
</comment>
<keyword evidence="8" id="KW-1185">Reference proteome</keyword>
<evidence type="ECO:0000256" key="3">
    <source>
        <dbReference type="ARBA" id="ARBA00022946"/>
    </source>
</evidence>
<evidence type="ECO:0000256" key="6">
    <source>
        <dbReference type="SAM" id="MobiDB-lite"/>
    </source>
</evidence>
<comment type="subcellular location">
    <subcellularLocation>
        <location evidence="1">Mitochondrion</location>
    </subcellularLocation>
</comment>
<comment type="caution">
    <text evidence="7">The sequence shown here is derived from an EMBL/GenBank/DDBJ whole genome shotgun (WGS) entry which is preliminary data.</text>
</comment>
<feature type="compositionally biased region" description="Low complexity" evidence="6">
    <location>
        <begin position="15"/>
        <end position="32"/>
    </location>
</feature>
<protein>
    <submittedName>
        <fullName evidence="7">ATP synthase complex assembly protein atp12</fullName>
    </submittedName>
</protein>
<gene>
    <name evidence="7" type="primary">ATP12</name>
    <name evidence="7" type="ORF">HK100_007018</name>
</gene>
<dbReference type="PANTHER" id="PTHR21013:SF10">
    <property type="entry name" value="ATP SYNTHASE MITOCHONDRIAL F1 COMPLEX ASSEMBLY FACTOR 2"/>
    <property type="match status" value="1"/>
</dbReference>
<dbReference type="Proteomes" id="UP001211907">
    <property type="component" value="Unassembled WGS sequence"/>
</dbReference>
<dbReference type="PANTHER" id="PTHR21013">
    <property type="entry name" value="ATP SYNTHASE MITOCHONDRIAL F1 COMPLEX ASSEMBLY FACTOR 2/ATP12 PROTEIN, MITOCHONDRIAL PRECURSOR"/>
    <property type="match status" value="1"/>
</dbReference>
<evidence type="ECO:0000313" key="7">
    <source>
        <dbReference type="EMBL" id="KAJ3092114.1"/>
    </source>
</evidence>
<proteinExistence type="inferred from homology"/>
<evidence type="ECO:0000313" key="8">
    <source>
        <dbReference type="Proteomes" id="UP001211907"/>
    </source>
</evidence>
<dbReference type="Gene3D" id="3.30.2180.10">
    <property type="entry name" value="ATP12-like"/>
    <property type="match status" value="1"/>
</dbReference>
<keyword evidence="3" id="KW-0809">Transit peptide</keyword>
<organism evidence="7 8">
    <name type="scientific">Physocladia obscura</name>
    <dbReference type="NCBI Taxonomy" id="109957"/>
    <lineage>
        <taxon>Eukaryota</taxon>
        <taxon>Fungi</taxon>
        <taxon>Fungi incertae sedis</taxon>
        <taxon>Chytridiomycota</taxon>
        <taxon>Chytridiomycota incertae sedis</taxon>
        <taxon>Chytridiomycetes</taxon>
        <taxon>Chytridiales</taxon>
        <taxon>Chytriomycetaceae</taxon>
        <taxon>Physocladia</taxon>
    </lineage>
</organism>
<name>A0AAD5SQT4_9FUNG</name>
<feature type="region of interest" description="Disordered" evidence="6">
    <location>
        <begin position="15"/>
        <end position="43"/>
    </location>
</feature>
<keyword evidence="5" id="KW-0143">Chaperone</keyword>
<dbReference type="GO" id="GO:0005739">
    <property type="term" value="C:mitochondrion"/>
    <property type="evidence" value="ECO:0007669"/>
    <property type="project" value="UniProtKB-SubCell"/>
</dbReference>